<dbReference type="Proteomes" id="UP000179797">
    <property type="component" value="Unassembled WGS sequence"/>
</dbReference>
<dbReference type="STRING" id="915059.NH26_14770"/>
<dbReference type="InterPro" id="IPR021314">
    <property type="entry name" value="DUF2911"/>
</dbReference>
<organism evidence="1 2">
    <name type="scientific">Flammeovirga pacifica</name>
    <dbReference type="NCBI Taxonomy" id="915059"/>
    <lineage>
        <taxon>Bacteria</taxon>
        <taxon>Pseudomonadati</taxon>
        <taxon>Bacteroidota</taxon>
        <taxon>Cytophagia</taxon>
        <taxon>Cytophagales</taxon>
        <taxon>Flammeovirgaceae</taxon>
        <taxon>Flammeovirga</taxon>
    </lineage>
</organism>
<accession>A0A1S1Z2Q4</accession>
<comment type="caution">
    <text evidence="1">The sequence shown here is derived from an EMBL/GenBank/DDBJ whole genome shotgun (WGS) entry which is preliminary data.</text>
</comment>
<keyword evidence="2" id="KW-1185">Reference proteome</keyword>
<dbReference type="Pfam" id="PF11138">
    <property type="entry name" value="DUF2911"/>
    <property type="match status" value="1"/>
</dbReference>
<dbReference type="EMBL" id="JRYR02000001">
    <property type="protein sequence ID" value="OHX67521.1"/>
    <property type="molecule type" value="Genomic_DNA"/>
</dbReference>
<gene>
    <name evidence="1" type="ORF">NH26_14770</name>
</gene>
<name>A0A1S1Z2Q4_FLAPC</name>
<proteinExistence type="predicted"/>
<sequence length="187" mass="21555">MIKIIIDMKALYITLLFLVSTTVFSQELKHKPRKSETGLATYKMEDGTYVKVTYGRPKMRSDFDTKFGVSVPWRKLWRFGDDDATEITVSKDVTLGGQHLEAGTYSLYAIPDTAEWTLIVNKAQGAWGTYKYNEKEDVFRVKLPALNSFRIFQKFSIFLQEDPEGCNLVAIWQRISIVVPIRKPEEE</sequence>
<evidence type="ECO:0008006" key="3">
    <source>
        <dbReference type="Google" id="ProtNLM"/>
    </source>
</evidence>
<evidence type="ECO:0000313" key="2">
    <source>
        <dbReference type="Proteomes" id="UP000179797"/>
    </source>
</evidence>
<dbReference type="AlphaFoldDB" id="A0A1S1Z2Q4"/>
<reference evidence="1 2" key="1">
    <citation type="journal article" date="2012" name="Int. J. Syst. Evol. Microbiol.">
        <title>Flammeovirga pacifica sp. nov., isolated from deep-sea sediment.</title>
        <authorList>
            <person name="Xu H."/>
            <person name="Fu Y."/>
            <person name="Yang N."/>
            <person name="Ding Z."/>
            <person name="Lai Q."/>
            <person name="Zeng R."/>
        </authorList>
    </citation>
    <scope>NUCLEOTIDE SEQUENCE [LARGE SCALE GENOMIC DNA]</scope>
    <source>
        <strain evidence="2">DSM 24597 / LMG 26175 / WPAGA1</strain>
    </source>
</reference>
<protein>
    <recommendedName>
        <fullName evidence="3">DUF2911 domain-containing protein</fullName>
    </recommendedName>
</protein>
<evidence type="ECO:0000313" key="1">
    <source>
        <dbReference type="EMBL" id="OHX67521.1"/>
    </source>
</evidence>